<dbReference type="GO" id="GO:0009055">
    <property type="term" value="F:electron transfer activity"/>
    <property type="evidence" value="ECO:0007669"/>
    <property type="project" value="UniProtKB-UniRule"/>
</dbReference>
<evidence type="ECO:0000259" key="7">
    <source>
        <dbReference type="Pfam" id="PF02525"/>
    </source>
</evidence>
<keyword evidence="4 6" id="KW-0520">NAD</keyword>
<reference evidence="9" key="1">
    <citation type="submission" date="2016-10" db="EMBL/GenBank/DDBJ databases">
        <authorList>
            <person name="Varghese N."/>
            <person name="Submissions S."/>
        </authorList>
    </citation>
    <scope>NUCLEOTIDE SEQUENCE [LARGE SCALE GENOMIC DNA]</scope>
    <source>
        <strain evidence="9">DSM 18579</strain>
    </source>
</reference>
<feature type="domain" description="Flavodoxin-like fold" evidence="7">
    <location>
        <begin position="3"/>
        <end position="198"/>
    </location>
</feature>
<keyword evidence="1 6" id="KW-0285">Flavoprotein</keyword>
<dbReference type="Gene3D" id="3.40.50.360">
    <property type="match status" value="1"/>
</dbReference>
<dbReference type="AlphaFoldDB" id="A0A1H9ZGR7"/>
<dbReference type="STRING" id="1123402.SAMN02583745_00591"/>
<comment type="catalytic activity">
    <reaction evidence="5">
        <text>N,N-dimethyl-1,4-phenylenediamine + anthranilate + 2 NAD(+) = 2-(4-dimethylaminophenyl)diazenylbenzoate + 2 NADH + 2 H(+)</text>
        <dbReference type="Rhea" id="RHEA:55872"/>
        <dbReference type="ChEBI" id="CHEBI:15378"/>
        <dbReference type="ChEBI" id="CHEBI:15783"/>
        <dbReference type="ChEBI" id="CHEBI:16567"/>
        <dbReference type="ChEBI" id="CHEBI:57540"/>
        <dbReference type="ChEBI" id="CHEBI:57945"/>
        <dbReference type="ChEBI" id="CHEBI:71579"/>
        <dbReference type="EC" id="1.7.1.17"/>
    </reaction>
    <physiologicalReaction direction="right-to-left" evidence="5">
        <dbReference type="Rhea" id="RHEA:55874"/>
    </physiologicalReaction>
</comment>
<dbReference type="EC" id="1.6.5.-" evidence="6"/>
<dbReference type="InterPro" id="IPR029039">
    <property type="entry name" value="Flavoprotein-like_sf"/>
</dbReference>
<evidence type="ECO:0000256" key="5">
    <source>
        <dbReference type="ARBA" id="ARBA00048542"/>
    </source>
</evidence>
<protein>
    <recommendedName>
        <fullName evidence="6">FMN dependent NADH:quinone oxidoreductase</fullName>
        <ecNumber evidence="6">1.6.5.-</ecNumber>
    </recommendedName>
    <alternativeName>
        <fullName evidence="6">Azo-dye reductase</fullName>
    </alternativeName>
    <alternativeName>
        <fullName evidence="6">FMN-dependent NADH-azo compound oxidoreductase</fullName>
    </alternativeName>
    <alternativeName>
        <fullName evidence="6">FMN-dependent NADH-azoreductase</fullName>
        <ecNumber evidence="6">1.7.1.17</ecNumber>
    </alternativeName>
</protein>
<comment type="cofactor">
    <cofactor evidence="6">
        <name>FMN</name>
        <dbReference type="ChEBI" id="CHEBI:58210"/>
    </cofactor>
    <text evidence="6">Binds 1 FMN per subunit.</text>
</comment>
<evidence type="ECO:0000256" key="1">
    <source>
        <dbReference type="ARBA" id="ARBA00022630"/>
    </source>
</evidence>
<accession>A0A1H9ZGR7</accession>
<feature type="binding site" evidence="6">
    <location>
        <begin position="16"/>
        <end position="18"/>
    </location>
    <ligand>
        <name>FMN</name>
        <dbReference type="ChEBI" id="CHEBI:58210"/>
    </ligand>
</feature>
<feature type="binding site" evidence="6">
    <location>
        <position position="10"/>
    </location>
    <ligand>
        <name>FMN</name>
        <dbReference type="ChEBI" id="CHEBI:58210"/>
    </ligand>
</feature>
<evidence type="ECO:0000256" key="6">
    <source>
        <dbReference type="HAMAP-Rule" id="MF_01216"/>
    </source>
</evidence>
<dbReference type="GO" id="GO:0016652">
    <property type="term" value="F:oxidoreductase activity, acting on NAD(P)H as acceptor"/>
    <property type="evidence" value="ECO:0007669"/>
    <property type="project" value="UniProtKB-UniRule"/>
</dbReference>
<dbReference type="HAMAP" id="MF_01216">
    <property type="entry name" value="Azoreductase_type1"/>
    <property type="match status" value="1"/>
</dbReference>
<evidence type="ECO:0000313" key="9">
    <source>
        <dbReference type="Proteomes" id="UP000242642"/>
    </source>
</evidence>
<dbReference type="PANTHER" id="PTHR43741:SF2">
    <property type="entry name" value="FMN-DEPENDENT NADH:QUINONE OXIDOREDUCTASE"/>
    <property type="match status" value="1"/>
</dbReference>
<dbReference type="InterPro" id="IPR003680">
    <property type="entry name" value="Flavodoxin_fold"/>
</dbReference>
<proteinExistence type="inferred from homology"/>
<dbReference type="PANTHER" id="PTHR43741">
    <property type="entry name" value="FMN-DEPENDENT NADH-AZOREDUCTASE 1"/>
    <property type="match status" value="1"/>
</dbReference>
<dbReference type="EMBL" id="FOHV01000003">
    <property type="protein sequence ID" value="SES80860.1"/>
    <property type="molecule type" value="Genomic_DNA"/>
</dbReference>
<evidence type="ECO:0000256" key="2">
    <source>
        <dbReference type="ARBA" id="ARBA00022643"/>
    </source>
</evidence>
<dbReference type="GO" id="GO:0016655">
    <property type="term" value="F:oxidoreductase activity, acting on NAD(P)H, quinone or similar compound as acceptor"/>
    <property type="evidence" value="ECO:0007669"/>
    <property type="project" value="InterPro"/>
</dbReference>
<gene>
    <name evidence="6" type="primary">azoR</name>
    <name evidence="8" type="ORF">SAMN02583745_00591</name>
</gene>
<dbReference type="InterPro" id="IPR050104">
    <property type="entry name" value="FMN-dep_NADH:Q_OxRdtase_AzoR1"/>
</dbReference>
<dbReference type="InterPro" id="IPR023048">
    <property type="entry name" value="NADH:quinone_OxRdtase_FMN_depd"/>
</dbReference>
<evidence type="ECO:0000256" key="3">
    <source>
        <dbReference type="ARBA" id="ARBA00023002"/>
    </source>
</evidence>
<comment type="subunit">
    <text evidence="6">Homodimer.</text>
</comment>
<comment type="similarity">
    <text evidence="6">Belongs to the azoreductase type 1 family.</text>
</comment>
<keyword evidence="9" id="KW-1185">Reference proteome</keyword>
<sequence length="200" mass="21672">MRKVLFLKSSILGGYSQSSHLVDYAVEQWKKSHPNDVITVRDLAVDNLPFLDGELVGMLAPAEGTVLTDRQKSVQATSDALIAQLKDQDVLVLGVAIYNFNISTHLKNYIDLICRAGQTFRYTESGPIGLSGVKEALVLKANGGIYGETHSSIAYLKQVLGFIGIEEINFISAEGMGYGDEVKTKSIADAKAAIDAYLSK</sequence>
<keyword evidence="3 6" id="KW-0560">Oxidoreductase</keyword>
<organism evidence="8 9">
    <name type="scientific">Thorsellia anophelis DSM 18579</name>
    <dbReference type="NCBI Taxonomy" id="1123402"/>
    <lineage>
        <taxon>Bacteria</taxon>
        <taxon>Pseudomonadati</taxon>
        <taxon>Pseudomonadota</taxon>
        <taxon>Gammaproteobacteria</taxon>
        <taxon>Enterobacterales</taxon>
        <taxon>Thorselliaceae</taxon>
        <taxon>Thorsellia</taxon>
    </lineage>
</organism>
<dbReference type="RefSeq" id="WP_093317684.1">
    <property type="nucleotide sequence ID" value="NZ_FOHV01000003.1"/>
</dbReference>
<evidence type="ECO:0000313" key="8">
    <source>
        <dbReference type="EMBL" id="SES80860.1"/>
    </source>
</evidence>
<comment type="function">
    <text evidence="6">Quinone reductase that provides resistance to thiol-specific stress caused by electrophilic quinones.</text>
</comment>
<dbReference type="SUPFAM" id="SSF52218">
    <property type="entry name" value="Flavoproteins"/>
    <property type="match status" value="1"/>
</dbReference>
<evidence type="ECO:0000256" key="4">
    <source>
        <dbReference type="ARBA" id="ARBA00023027"/>
    </source>
</evidence>
<dbReference type="Pfam" id="PF02525">
    <property type="entry name" value="Flavodoxin_2"/>
    <property type="match status" value="1"/>
</dbReference>
<keyword evidence="2 6" id="KW-0288">FMN</keyword>
<comment type="caution">
    <text evidence="6">Lacks conserved residue(s) required for the propagation of feature annotation.</text>
</comment>
<dbReference type="GO" id="GO:0010181">
    <property type="term" value="F:FMN binding"/>
    <property type="evidence" value="ECO:0007669"/>
    <property type="project" value="UniProtKB-UniRule"/>
</dbReference>
<name>A0A1H9ZGR7_9GAMM</name>
<comment type="function">
    <text evidence="6">Also exhibits azoreductase activity. Catalyzes the reductive cleavage of the azo bond in aromatic azo compounds to the corresponding amines.</text>
</comment>
<comment type="catalytic activity">
    <reaction evidence="6">
        <text>2 a quinone + NADH + H(+) = 2 a 1,4-benzosemiquinone + NAD(+)</text>
        <dbReference type="Rhea" id="RHEA:65952"/>
        <dbReference type="ChEBI" id="CHEBI:15378"/>
        <dbReference type="ChEBI" id="CHEBI:57540"/>
        <dbReference type="ChEBI" id="CHEBI:57945"/>
        <dbReference type="ChEBI" id="CHEBI:132124"/>
        <dbReference type="ChEBI" id="CHEBI:134225"/>
    </reaction>
</comment>
<dbReference type="Proteomes" id="UP000242642">
    <property type="component" value="Unassembled WGS sequence"/>
</dbReference>
<dbReference type="EC" id="1.7.1.17" evidence="6"/>
<dbReference type="OrthoDB" id="9787136at2"/>